<dbReference type="AlphaFoldDB" id="A0A9P9AFI6"/>
<evidence type="ECO:0000313" key="2">
    <source>
        <dbReference type="Proteomes" id="UP000770015"/>
    </source>
</evidence>
<dbReference type="EMBL" id="JAGSXJ010000001">
    <property type="protein sequence ID" value="KAH6697127.1"/>
    <property type="molecule type" value="Genomic_DNA"/>
</dbReference>
<accession>A0A9P9AFI6</accession>
<name>A0A9P9AFI6_9PEZI</name>
<reference evidence="1" key="1">
    <citation type="journal article" date="2021" name="Nat. Commun.">
        <title>Genetic determinants of endophytism in the Arabidopsis root mycobiome.</title>
        <authorList>
            <person name="Mesny F."/>
            <person name="Miyauchi S."/>
            <person name="Thiergart T."/>
            <person name="Pickel B."/>
            <person name="Atanasova L."/>
            <person name="Karlsson M."/>
            <person name="Huettel B."/>
            <person name="Barry K.W."/>
            <person name="Haridas S."/>
            <person name="Chen C."/>
            <person name="Bauer D."/>
            <person name="Andreopoulos W."/>
            <person name="Pangilinan J."/>
            <person name="LaButti K."/>
            <person name="Riley R."/>
            <person name="Lipzen A."/>
            <person name="Clum A."/>
            <person name="Drula E."/>
            <person name="Henrissat B."/>
            <person name="Kohler A."/>
            <person name="Grigoriev I.V."/>
            <person name="Martin F.M."/>
            <person name="Hacquard S."/>
        </authorList>
    </citation>
    <scope>NUCLEOTIDE SEQUENCE</scope>
    <source>
        <strain evidence="1">MPI-SDFR-AT-0117</strain>
    </source>
</reference>
<proteinExistence type="predicted"/>
<evidence type="ECO:0000313" key="1">
    <source>
        <dbReference type="EMBL" id="KAH6697127.1"/>
    </source>
</evidence>
<protein>
    <submittedName>
        <fullName evidence="1">Uncharacterized protein</fullName>
    </submittedName>
</protein>
<organism evidence="1 2">
    <name type="scientific">Plectosphaerella plurivora</name>
    <dbReference type="NCBI Taxonomy" id="936078"/>
    <lineage>
        <taxon>Eukaryota</taxon>
        <taxon>Fungi</taxon>
        <taxon>Dikarya</taxon>
        <taxon>Ascomycota</taxon>
        <taxon>Pezizomycotina</taxon>
        <taxon>Sordariomycetes</taxon>
        <taxon>Hypocreomycetidae</taxon>
        <taxon>Glomerellales</taxon>
        <taxon>Plectosphaerellaceae</taxon>
        <taxon>Plectosphaerella</taxon>
    </lineage>
</organism>
<comment type="caution">
    <text evidence="1">The sequence shown here is derived from an EMBL/GenBank/DDBJ whole genome shotgun (WGS) entry which is preliminary data.</text>
</comment>
<gene>
    <name evidence="1" type="ORF">F5X68DRAFT_186109</name>
</gene>
<sequence>MKNTLRGMSNNKANMEVITGAVIKRRGAEWTMLVWKGVGMFAPKRVAFWIREFFISAVLGSDLEVAWTMSSVRKFFRMEKLLTMYCITDEHYRHGTFIPARKQEAVLNRVDQNLRCGQPNAVSVHRILVRMGTVLELTGRDMRWKFAFTRSADELLQRDLELYDDDDALEAIIGPRATWGYS</sequence>
<dbReference type="Proteomes" id="UP000770015">
    <property type="component" value="Unassembled WGS sequence"/>
</dbReference>
<keyword evidence="2" id="KW-1185">Reference proteome</keyword>